<keyword evidence="3" id="KW-1185">Reference proteome</keyword>
<comment type="caution">
    <text evidence="2">The sequence shown here is derived from an EMBL/GenBank/DDBJ whole genome shotgun (WGS) entry which is preliminary data.</text>
</comment>
<evidence type="ECO:0000313" key="2">
    <source>
        <dbReference type="EMBL" id="KAJ5331686.1"/>
    </source>
</evidence>
<reference evidence="2" key="2">
    <citation type="journal article" date="2023" name="IMA Fungus">
        <title>Comparative genomic study of the Penicillium genus elucidates a diverse pangenome and 15 lateral gene transfer events.</title>
        <authorList>
            <person name="Petersen C."/>
            <person name="Sorensen T."/>
            <person name="Nielsen M.R."/>
            <person name="Sondergaard T.E."/>
            <person name="Sorensen J.L."/>
            <person name="Fitzpatrick D.A."/>
            <person name="Frisvad J.C."/>
            <person name="Nielsen K.L."/>
        </authorList>
    </citation>
    <scope>NUCLEOTIDE SEQUENCE</scope>
    <source>
        <strain evidence="2">IBT 21472</strain>
    </source>
</reference>
<name>A0A9W9KY70_9EURO</name>
<protein>
    <submittedName>
        <fullName evidence="2">Uncharacterized protein</fullName>
    </submittedName>
</protein>
<accession>A0A9W9KY70</accession>
<feature type="region of interest" description="Disordered" evidence="1">
    <location>
        <begin position="13"/>
        <end position="32"/>
    </location>
</feature>
<sequence>MAACESEIPLLLNTTGRPRSDSSSPGATDCPIERSSEGIVIVERPSDTDNVIYHVPTCKYMTIIREVNNLTFTDTDRQILKAINRLQGLHYAHRACCVQRWRLDEKSRLDVIWLMCTFEDYLQSKDWPETPKGDEFRTMLDMCKFIFYSPYVLMDIEKMEEGPQKDGLMRLYRCICNWYTA</sequence>
<dbReference type="Proteomes" id="UP001147746">
    <property type="component" value="Unassembled WGS sequence"/>
</dbReference>
<dbReference type="OrthoDB" id="4301157at2759"/>
<evidence type="ECO:0000313" key="3">
    <source>
        <dbReference type="Proteomes" id="UP001147746"/>
    </source>
</evidence>
<dbReference type="EMBL" id="JAPZBO010000001">
    <property type="protein sequence ID" value="KAJ5331686.1"/>
    <property type="molecule type" value="Genomic_DNA"/>
</dbReference>
<evidence type="ECO:0000256" key="1">
    <source>
        <dbReference type="SAM" id="MobiDB-lite"/>
    </source>
</evidence>
<proteinExistence type="predicted"/>
<dbReference type="AlphaFoldDB" id="A0A9W9KY70"/>
<organism evidence="2 3">
    <name type="scientific">Penicillium atrosanguineum</name>
    <dbReference type="NCBI Taxonomy" id="1132637"/>
    <lineage>
        <taxon>Eukaryota</taxon>
        <taxon>Fungi</taxon>
        <taxon>Dikarya</taxon>
        <taxon>Ascomycota</taxon>
        <taxon>Pezizomycotina</taxon>
        <taxon>Eurotiomycetes</taxon>
        <taxon>Eurotiomycetidae</taxon>
        <taxon>Eurotiales</taxon>
        <taxon>Aspergillaceae</taxon>
        <taxon>Penicillium</taxon>
    </lineage>
</organism>
<gene>
    <name evidence="2" type="ORF">N7476_001469</name>
</gene>
<reference evidence="2" key="1">
    <citation type="submission" date="2022-12" db="EMBL/GenBank/DDBJ databases">
        <authorList>
            <person name="Petersen C."/>
        </authorList>
    </citation>
    <scope>NUCLEOTIDE SEQUENCE</scope>
    <source>
        <strain evidence="2">IBT 21472</strain>
    </source>
</reference>
<feature type="compositionally biased region" description="Polar residues" evidence="1">
    <location>
        <begin position="13"/>
        <end position="26"/>
    </location>
</feature>